<evidence type="ECO:0000313" key="2">
    <source>
        <dbReference type="EMBL" id="GEP54352.1"/>
    </source>
</evidence>
<keyword evidence="1" id="KW-0472">Membrane</keyword>
<evidence type="ECO:0008006" key="4">
    <source>
        <dbReference type="Google" id="ProtNLM"/>
    </source>
</evidence>
<dbReference type="AlphaFoldDB" id="A0A512N5T2"/>
<name>A0A512N5T2_9HYPH</name>
<feature type="transmembrane region" description="Helical" evidence="1">
    <location>
        <begin position="20"/>
        <end position="42"/>
    </location>
</feature>
<feature type="transmembrane region" description="Helical" evidence="1">
    <location>
        <begin position="54"/>
        <end position="74"/>
    </location>
</feature>
<keyword evidence="1" id="KW-1133">Transmembrane helix</keyword>
<keyword evidence="3" id="KW-1185">Reference proteome</keyword>
<organism evidence="2 3">
    <name type="scientific">Reyranella soli</name>
    <dbReference type="NCBI Taxonomy" id="1230389"/>
    <lineage>
        <taxon>Bacteria</taxon>
        <taxon>Pseudomonadati</taxon>
        <taxon>Pseudomonadota</taxon>
        <taxon>Alphaproteobacteria</taxon>
        <taxon>Hyphomicrobiales</taxon>
        <taxon>Reyranellaceae</taxon>
        <taxon>Reyranella</taxon>
    </lineage>
</organism>
<keyword evidence="1" id="KW-0812">Transmembrane</keyword>
<dbReference type="EMBL" id="BKAJ01000030">
    <property type="protein sequence ID" value="GEP54352.1"/>
    <property type="molecule type" value="Genomic_DNA"/>
</dbReference>
<evidence type="ECO:0000313" key="3">
    <source>
        <dbReference type="Proteomes" id="UP000321058"/>
    </source>
</evidence>
<evidence type="ECO:0000256" key="1">
    <source>
        <dbReference type="SAM" id="Phobius"/>
    </source>
</evidence>
<comment type="caution">
    <text evidence="2">The sequence shown here is derived from an EMBL/GenBank/DDBJ whole genome shotgun (WGS) entry which is preliminary data.</text>
</comment>
<reference evidence="2 3" key="1">
    <citation type="submission" date="2019-07" db="EMBL/GenBank/DDBJ databases">
        <title>Whole genome shotgun sequence of Reyranella soli NBRC 108950.</title>
        <authorList>
            <person name="Hosoyama A."/>
            <person name="Uohara A."/>
            <person name="Ohji S."/>
            <person name="Ichikawa N."/>
        </authorList>
    </citation>
    <scope>NUCLEOTIDE SEQUENCE [LARGE SCALE GENOMIC DNA]</scope>
    <source>
        <strain evidence="2 3">NBRC 108950</strain>
    </source>
</reference>
<feature type="transmembrane region" description="Helical" evidence="1">
    <location>
        <begin position="81"/>
        <end position="103"/>
    </location>
</feature>
<dbReference type="Proteomes" id="UP000321058">
    <property type="component" value="Unassembled WGS sequence"/>
</dbReference>
<protein>
    <recommendedName>
        <fullName evidence="4">Iron transporter</fullName>
    </recommendedName>
</protein>
<sequence>MQRILQRPGARKAISVIVRLIAAIGGGYAASAGLAALAARVLPVAAAMPPSEAVVLASMLAFLVYLGLLIWGFAEPSLVRLCLILTAVGVVSWGGAFGLVRLASGG</sequence>
<accession>A0A512N5T2</accession>
<gene>
    <name evidence="2" type="ORF">RSO01_15180</name>
</gene>
<proteinExistence type="predicted"/>